<gene>
    <name evidence="2" type="ORF">METZ01_LOCUS399201</name>
</gene>
<feature type="non-terminal residue" evidence="2">
    <location>
        <position position="92"/>
    </location>
</feature>
<feature type="domain" description="Gfo/Idh/MocA-like oxidoreductase N-terminal" evidence="1">
    <location>
        <begin position="2"/>
        <end position="91"/>
    </location>
</feature>
<evidence type="ECO:0000313" key="2">
    <source>
        <dbReference type="EMBL" id="SVD46347.1"/>
    </source>
</evidence>
<organism evidence="2">
    <name type="scientific">marine metagenome</name>
    <dbReference type="NCBI Taxonomy" id="408172"/>
    <lineage>
        <taxon>unclassified sequences</taxon>
        <taxon>metagenomes</taxon>
        <taxon>ecological metagenomes</taxon>
    </lineage>
</organism>
<name>A0A382VIL8_9ZZZZ</name>
<dbReference type="EMBL" id="UINC01152256">
    <property type="protein sequence ID" value="SVD46347.1"/>
    <property type="molecule type" value="Genomic_DNA"/>
</dbReference>
<dbReference type="Pfam" id="PF01408">
    <property type="entry name" value="GFO_IDH_MocA"/>
    <property type="match status" value="1"/>
</dbReference>
<protein>
    <recommendedName>
        <fullName evidence="1">Gfo/Idh/MocA-like oxidoreductase N-terminal domain-containing protein</fullName>
    </recommendedName>
</protein>
<dbReference type="PANTHER" id="PTHR43377">
    <property type="entry name" value="BILIVERDIN REDUCTASE A"/>
    <property type="match status" value="1"/>
</dbReference>
<dbReference type="InterPro" id="IPR000683">
    <property type="entry name" value="Gfo/Idh/MocA-like_OxRdtase_N"/>
</dbReference>
<dbReference type="InterPro" id="IPR036291">
    <property type="entry name" value="NAD(P)-bd_dom_sf"/>
</dbReference>
<dbReference type="SUPFAM" id="SSF51735">
    <property type="entry name" value="NAD(P)-binding Rossmann-fold domains"/>
    <property type="match status" value="1"/>
</dbReference>
<accession>A0A382VIL8</accession>
<reference evidence="2" key="1">
    <citation type="submission" date="2018-05" db="EMBL/GenBank/DDBJ databases">
        <authorList>
            <person name="Lanie J.A."/>
            <person name="Ng W.-L."/>
            <person name="Kazmierczak K.M."/>
            <person name="Andrzejewski T.M."/>
            <person name="Davidsen T.M."/>
            <person name="Wayne K.J."/>
            <person name="Tettelin H."/>
            <person name="Glass J.I."/>
            <person name="Rusch D."/>
            <person name="Podicherti R."/>
            <person name="Tsui H.-C.T."/>
            <person name="Winkler M.E."/>
        </authorList>
    </citation>
    <scope>NUCLEOTIDE SEQUENCE</scope>
</reference>
<dbReference type="Gene3D" id="3.40.50.720">
    <property type="entry name" value="NAD(P)-binding Rossmann-like Domain"/>
    <property type="match status" value="1"/>
</dbReference>
<proteinExistence type="predicted"/>
<sequence length="92" mass="10179">MAIIGHGRIGKIHAENILSIPDANLSMIVDPLFEDGKTQDRSGIRMSRHIDSLIGSNDIDGVIICSPSKYHLEQIRLLSGRIRNIFCEKPLG</sequence>
<evidence type="ECO:0000259" key="1">
    <source>
        <dbReference type="Pfam" id="PF01408"/>
    </source>
</evidence>
<dbReference type="PANTHER" id="PTHR43377:SF1">
    <property type="entry name" value="BILIVERDIN REDUCTASE A"/>
    <property type="match status" value="1"/>
</dbReference>
<dbReference type="InterPro" id="IPR051450">
    <property type="entry name" value="Gfo/Idh/MocA_Oxidoreductases"/>
</dbReference>
<dbReference type="GO" id="GO:0000166">
    <property type="term" value="F:nucleotide binding"/>
    <property type="evidence" value="ECO:0007669"/>
    <property type="project" value="InterPro"/>
</dbReference>
<dbReference type="AlphaFoldDB" id="A0A382VIL8"/>